<keyword evidence="4" id="KW-1185">Reference proteome</keyword>
<proteinExistence type="predicted"/>
<dbReference type="Pfam" id="PF03713">
    <property type="entry name" value="DUF305"/>
    <property type="match status" value="1"/>
</dbReference>
<evidence type="ECO:0000256" key="1">
    <source>
        <dbReference type="SAM" id="SignalP"/>
    </source>
</evidence>
<name>A0A8J7SUN6_9RHOB</name>
<dbReference type="PANTHER" id="PTHR36933">
    <property type="entry name" value="SLL0788 PROTEIN"/>
    <property type="match status" value="1"/>
</dbReference>
<dbReference type="PANTHER" id="PTHR36933:SF1">
    <property type="entry name" value="SLL0788 PROTEIN"/>
    <property type="match status" value="1"/>
</dbReference>
<keyword evidence="1" id="KW-0732">Signal</keyword>
<reference evidence="3" key="1">
    <citation type="submission" date="2021-01" db="EMBL/GenBank/DDBJ databases">
        <title>Genome seq and assembly of Tabrizicola sp. KVB23.</title>
        <authorList>
            <person name="Chhetri G."/>
        </authorList>
    </citation>
    <scope>NUCLEOTIDE SEQUENCE</scope>
    <source>
        <strain evidence="3">KVB23</strain>
    </source>
</reference>
<feature type="chain" id="PRO_5035311281" evidence="1">
    <location>
        <begin position="21"/>
        <end position="121"/>
    </location>
</feature>
<gene>
    <name evidence="3" type="ORF">JI744_06810</name>
</gene>
<evidence type="ECO:0000259" key="2">
    <source>
        <dbReference type="Pfam" id="PF03713"/>
    </source>
</evidence>
<dbReference type="InterPro" id="IPR012347">
    <property type="entry name" value="Ferritin-like"/>
</dbReference>
<dbReference type="RefSeq" id="WP_202658947.1">
    <property type="nucleotide sequence ID" value="NZ_JAESVP010000003.1"/>
</dbReference>
<comment type="caution">
    <text evidence="3">The sequence shown here is derived from an EMBL/GenBank/DDBJ whole genome shotgun (WGS) entry which is preliminary data.</text>
</comment>
<dbReference type="AlphaFoldDB" id="A0A8J7SUN6"/>
<dbReference type="EMBL" id="JAESVP010000003">
    <property type="protein sequence ID" value="MBL4927811.1"/>
    <property type="molecule type" value="Genomic_DNA"/>
</dbReference>
<feature type="domain" description="DUF305" evidence="2">
    <location>
        <begin position="27"/>
        <end position="116"/>
    </location>
</feature>
<evidence type="ECO:0000313" key="3">
    <source>
        <dbReference type="EMBL" id="MBL4927811.1"/>
    </source>
</evidence>
<sequence length="121" mass="12828">MKKIFLALGLAAIAALPVLAQTMTQTMDHSGHMAADASPSTAAYQAANAAMHEGMMIDYSGDADIDFVRGMIPHHQGAVAMARIVLDHGKDPEVRALAEGVIKAQEAEIAWMQDWLAKNGG</sequence>
<evidence type="ECO:0000313" key="4">
    <source>
        <dbReference type="Proteomes" id="UP000619033"/>
    </source>
</evidence>
<feature type="signal peptide" evidence="1">
    <location>
        <begin position="1"/>
        <end position="20"/>
    </location>
</feature>
<dbReference type="Proteomes" id="UP000619033">
    <property type="component" value="Unassembled WGS sequence"/>
</dbReference>
<organism evidence="3 4">
    <name type="scientific">Fuscibacter oryzae</name>
    <dbReference type="NCBI Taxonomy" id="2803939"/>
    <lineage>
        <taxon>Bacteria</taxon>
        <taxon>Pseudomonadati</taxon>
        <taxon>Pseudomonadota</taxon>
        <taxon>Alphaproteobacteria</taxon>
        <taxon>Rhodobacterales</taxon>
        <taxon>Paracoccaceae</taxon>
        <taxon>Fuscibacter</taxon>
    </lineage>
</organism>
<dbReference type="Gene3D" id="1.20.1260.10">
    <property type="match status" value="1"/>
</dbReference>
<dbReference type="InterPro" id="IPR005183">
    <property type="entry name" value="DUF305_CopM-like"/>
</dbReference>
<accession>A0A8J7SUN6</accession>
<protein>
    <submittedName>
        <fullName evidence="3">DUF305 domain-containing protein</fullName>
    </submittedName>
</protein>